<dbReference type="Proteomes" id="UP000585474">
    <property type="component" value="Unassembled WGS sequence"/>
</dbReference>
<keyword evidence="1" id="KW-0812">Transmembrane</keyword>
<organism evidence="2 3">
    <name type="scientific">Actinidia rufa</name>
    <dbReference type="NCBI Taxonomy" id="165716"/>
    <lineage>
        <taxon>Eukaryota</taxon>
        <taxon>Viridiplantae</taxon>
        <taxon>Streptophyta</taxon>
        <taxon>Embryophyta</taxon>
        <taxon>Tracheophyta</taxon>
        <taxon>Spermatophyta</taxon>
        <taxon>Magnoliopsida</taxon>
        <taxon>eudicotyledons</taxon>
        <taxon>Gunneridae</taxon>
        <taxon>Pentapetalae</taxon>
        <taxon>asterids</taxon>
        <taxon>Ericales</taxon>
        <taxon>Actinidiaceae</taxon>
        <taxon>Actinidia</taxon>
    </lineage>
</organism>
<dbReference type="EMBL" id="BJWL01000018">
    <property type="protein sequence ID" value="GFZ06456.1"/>
    <property type="molecule type" value="Genomic_DNA"/>
</dbReference>
<feature type="transmembrane region" description="Helical" evidence="1">
    <location>
        <begin position="157"/>
        <end position="179"/>
    </location>
</feature>
<comment type="caution">
    <text evidence="2">The sequence shown here is derived from an EMBL/GenBank/DDBJ whole genome shotgun (WGS) entry which is preliminary data.</text>
</comment>
<evidence type="ECO:0000313" key="3">
    <source>
        <dbReference type="Proteomes" id="UP000585474"/>
    </source>
</evidence>
<reference evidence="2 3" key="1">
    <citation type="submission" date="2019-07" db="EMBL/GenBank/DDBJ databases">
        <title>De Novo Assembly of kiwifruit Actinidia rufa.</title>
        <authorList>
            <person name="Sugita-Konishi S."/>
            <person name="Sato K."/>
            <person name="Mori E."/>
            <person name="Abe Y."/>
            <person name="Kisaki G."/>
            <person name="Hamano K."/>
            <person name="Suezawa K."/>
            <person name="Otani M."/>
            <person name="Fukuda T."/>
            <person name="Manabe T."/>
            <person name="Gomi K."/>
            <person name="Tabuchi M."/>
            <person name="Akimitsu K."/>
            <person name="Kataoka I."/>
        </authorList>
    </citation>
    <scope>NUCLEOTIDE SEQUENCE [LARGE SCALE GENOMIC DNA]</scope>
    <source>
        <strain evidence="3">cv. Fuchu</strain>
    </source>
</reference>
<evidence type="ECO:0000313" key="2">
    <source>
        <dbReference type="EMBL" id="GFZ06456.1"/>
    </source>
</evidence>
<keyword evidence="3" id="KW-1185">Reference proteome</keyword>
<dbReference type="AlphaFoldDB" id="A0A7J0G6P6"/>
<name>A0A7J0G6P6_9ERIC</name>
<gene>
    <name evidence="2" type="ORF">Acr_18g0006260</name>
</gene>
<keyword evidence="1" id="KW-1133">Transmembrane helix</keyword>
<keyword evidence="1" id="KW-0472">Membrane</keyword>
<evidence type="ECO:0000256" key="1">
    <source>
        <dbReference type="SAM" id="Phobius"/>
    </source>
</evidence>
<protein>
    <submittedName>
        <fullName evidence="2">Uncharacterized protein</fullName>
    </submittedName>
</protein>
<accession>A0A7J0G6P6</accession>
<sequence>MASRSESSLKAATASTWCLQILDRILLLARYSRTAASAPIYESTLYTDIVHADATEDTTLLIGSALLNLRELTVAVQEPSHRALEPYYAPPYGVLPNSSRDYVAMPSYSNSYALPPPNRYYSYGVPPYGQLAHGLDAPPVYGQDSYGQQKEEKKSKFGGMGVVLVVGAVAGVLSGLAIADGVDYVEDKIVDDVAEKVEDDLVVDEYKGGITYQLMGSDEPISL</sequence>
<proteinExistence type="predicted"/>